<organism evidence="2 3">
    <name type="scientific">Trachymyrmex cornetzi</name>
    <dbReference type="NCBI Taxonomy" id="471704"/>
    <lineage>
        <taxon>Eukaryota</taxon>
        <taxon>Metazoa</taxon>
        <taxon>Ecdysozoa</taxon>
        <taxon>Arthropoda</taxon>
        <taxon>Hexapoda</taxon>
        <taxon>Insecta</taxon>
        <taxon>Pterygota</taxon>
        <taxon>Neoptera</taxon>
        <taxon>Endopterygota</taxon>
        <taxon>Hymenoptera</taxon>
        <taxon>Apocrita</taxon>
        <taxon>Aculeata</taxon>
        <taxon>Formicoidea</taxon>
        <taxon>Formicidae</taxon>
        <taxon>Myrmicinae</taxon>
        <taxon>Trachymyrmex</taxon>
    </lineage>
</organism>
<feature type="region of interest" description="Disordered" evidence="1">
    <location>
        <begin position="1"/>
        <end position="173"/>
    </location>
</feature>
<feature type="compositionally biased region" description="Basic residues" evidence="1">
    <location>
        <begin position="96"/>
        <end position="105"/>
    </location>
</feature>
<dbReference type="AlphaFoldDB" id="A0A195ENX3"/>
<reference evidence="2 3" key="1">
    <citation type="submission" date="2015-09" db="EMBL/GenBank/DDBJ databases">
        <title>Trachymyrmex cornetzi WGS genome.</title>
        <authorList>
            <person name="Nygaard S."/>
            <person name="Hu H."/>
            <person name="Boomsma J."/>
            <person name="Zhang G."/>
        </authorList>
    </citation>
    <scope>NUCLEOTIDE SEQUENCE [LARGE SCALE GENOMIC DNA]</scope>
    <source>
        <strain evidence="2">Tcor2-1</strain>
        <tissue evidence="2">Whole body</tissue>
    </source>
</reference>
<evidence type="ECO:0000313" key="3">
    <source>
        <dbReference type="Proteomes" id="UP000078492"/>
    </source>
</evidence>
<proteinExistence type="predicted"/>
<evidence type="ECO:0000313" key="2">
    <source>
        <dbReference type="EMBL" id="KYN29607.1"/>
    </source>
</evidence>
<accession>A0A195ENX3</accession>
<keyword evidence="3" id="KW-1185">Reference proteome</keyword>
<feature type="compositionally biased region" description="Polar residues" evidence="1">
    <location>
        <begin position="186"/>
        <end position="195"/>
    </location>
</feature>
<feature type="region of interest" description="Disordered" evidence="1">
    <location>
        <begin position="269"/>
        <end position="288"/>
    </location>
</feature>
<evidence type="ECO:0000256" key="1">
    <source>
        <dbReference type="SAM" id="MobiDB-lite"/>
    </source>
</evidence>
<dbReference type="EMBL" id="KQ978625">
    <property type="protein sequence ID" value="KYN29607.1"/>
    <property type="molecule type" value="Genomic_DNA"/>
</dbReference>
<name>A0A195ENX3_9HYME</name>
<gene>
    <name evidence="2" type="ORF">ALC57_00869</name>
</gene>
<dbReference type="Proteomes" id="UP000078492">
    <property type="component" value="Unassembled WGS sequence"/>
</dbReference>
<sequence>MEWGPASVSGRRDPARGPVWQRKPECRNVVQWKSGGSDENGTHHRSSRLRRCDIDPGRRNLATDGGSGDGDGLDDGPGERARNFISGPIRYDRCATKRKPKKPKGKAMSSDVGDEGGGRVKILSNSCRGTNSERRKIRSISQRTATTARDVKSRSKVVARNQSSPSLGMETKRKLGNVNPGLPNSPCNPTETHSSFPVGKVNKCRGGKRPASSKPVRSFALEHGTSPKCAMIYFAEPTFENIVQQRDLPSMTIRDAGLTSGAYKECSRQCTERRTATREGSESSDEDSRRGAICVYSRAALHT</sequence>
<protein>
    <submittedName>
        <fullName evidence="2">Uncharacterized protein</fullName>
    </submittedName>
</protein>
<feature type="region of interest" description="Disordered" evidence="1">
    <location>
        <begin position="186"/>
        <end position="217"/>
    </location>
</feature>